<dbReference type="PANTHER" id="PTHR14240">
    <property type="entry name" value="RETINITIS PIGMENTOSA GTPASE REGULATOR-INTERACTING PROTEIN"/>
    <property type="match status" value="1"/>
</dbReference>
<dbReference type="InterPro" id="IPR031139">
    <property type="entry name" value="RPGRIP1_fam"/>
</dbReference>
<reference evidence="2 3" key="2">
    <citation type="journal article" date="2010" name="Nucleic Acids Res.">
        <title>BeetleBase in 2010: revisions to provide comprehensive genomic information for Tribolium castaneum.</title>
        <authorList>
            <person name="Kim H.S."/>
            <person name="Murphy T."/>
            <person name="Xia J."/>
            <person name="Caragea D."/>
            <person name="Park Y."/>
            <person name="Beeman R.W."/>
            <person name="Lorenzen M.D."/>
            <person name="Butcher S."/>
            <person name="Manak J.R."/>
            <person name="Brown S.J."/>
        </authorList>
    </citation>
    <scope>GENOME REANNOTATION</scope>
    <source>
        <strain evidence="2 3">Georgia GA2</strain>
    </source>
</reference>
<dbReference type="Proteomes" id="UP000007266">
    <property type="component" value="Linkage group 3"/>
</dbReference>
<dbReference type="STRING" id="7070.D6WDM1"/>
<proteinExistence type="predicted"/>
<protein>
    <recommendedName>
        <fullName evidence="1">RPGRIP1 C-terminal domain-containing protein</fullName>
    </recommendedName>
</protein>
<dbReference type="Gene3D" id="2.60.40.150">
    <property type="entry name" value="C2 domain"/>
    <property type="match status" value="2"/>
</dbReference>
<feature type="domain" description="RPGRIP1 C-terminal" evidence="1">
    <location>
        <begin position="325"/>
        <end position="482"/>
    </location>
</feature>
<accession>D6WDM1</accession>
<sequence length="496" mass="58119">MGSLFQENKIIRVAPGKLSRYVKDTNLGSNVPRSSLTYYQNETAIPARFKMYLHQIKISRSCLAYIRKFFQGDIFITIKWSMFEFEEFITSPEKLDHNKTKFDFTIKYGLELDEDFVYRISENPITFKLHAMCEGTEIFLSQTQFFVDNILQVVNHKQSQRLFFTSTDVDPNGENIAYLDVWYKFTCKQKTLRSLFPSAKVETKKKSMTKVADLLSDQFSKKSQNFGTVHVTDSEFDHFADSVLLVLNRNKVLKTTQSDINTELQERVRWLRFEANWKQTLQENAILHGKHPEDVIWRQWREEDTANVRLRTYDDYTPKTYKPELTITVVDLYFLEGCSVLKNDQIRQFFVEYSFLGQEGPEMETPFSLAKVQADERIVFNFRKTFPIDKDYNPRNCKMLADLIKKDDIIKFTVISEPLETTDKPIQTCTEIGYAEVPFSELIQVEENVDSYEYEIIDTNNTIAILGFITIKVEGLLAMRKMALELMAPKDYKLYV</sequence>
<dbReference type="Pfam" id="PF18111">
    <property type="entry name" value="RPGR1_C"/>
    <property type="match status" value="1"/>
</dbReference>
<dbReference type="EMBL" id="KQ971322">
    <property type="protein sequence ID" value="EEZ99952.2"/>
    <property type="molecule type" value="Genomic_DNA"/>
</dbReference>
<dbReference type="InterPro" id="IPR041091">
    <property type="entry name" value="RPGRIP1_C"/>
</dbReference>
<dbReference type="AlphaFoldDB" id="D6WDM1"/>
<gene>
    <name evidence="2" type="primary">AUGUSTUS-3.0.2_02748</name>
    <name evidence="2" type="ORF">TcasGA2_TC002748</name>
</gene>
<dbReference type="PANTHER" id="PTHR14240:SF5">
    <property type="entry name" value="RPGRIP1 C-TERMINAL DOMAIN-CONTAINING PROTEIN"/>
    <property type="match status" value="1"/>
</dbReference>
<reference evidence="2 3" key="1">
    <citation type="journal article" date="2008" name="Nature">
        <title>The genome of the model beetle and pest Tribolium castaneum.</title>
        <authorList>
            <consortium name="Tribolium Genome Sequencing Consortium"/>
            <person name="Richards S."/>
            <person name="Gibbs R.A."/>
            <person name="Weinstock G.M."/>
            <person name="Brown S.J."/>
            <person name="Denell R."/>
            <person name="Beeman R.W."/>
            <person name="Gibbs R."/>
            <person name="Beeman R.W."/>
            <person name="Brown S.J."/>
            <person name="Bucher G."/>
            <person name="Friedrich M."/>
            <person name="Grimmelikhuijzen C.J."/>
            <person name="Klingler M."/>
            <person name="Lorenzen M."/>
            <person name="Richards S."/>
            <person name="Roth S."/>
            <person name="Schroder R."/>
            <person name="Tautz D."/>
            <person name="Zdobnov E.M."/>
            <person name="Muzny D."/>
            <person name="Gibbs R.A."/>
            <person name="Weinstock G.M."/>
            <person name="Attaway T."/>
            <person name="Bell S."/>
            <person name="Buhay C.J."/>
            <person name="Chandrabose M.N."/>
            <person name="Chavez D."/>
            <person name="Clerk-Blankenburg K.P."/>
            <person name="Cree A."/>
            <person name="Dao M."/>
            <person name="Davis C."/>
            <person name="Chacko J."/>
            <person name="Dinh H."/>
            <person name="Dugan-Rocha S."/>
            <person name="Fowler G."/>
            <person name="Garner T.T."/>
            <person name="Garnes J."/>
            <person name="Gnirke A."/>
            <person name="Hawes A."/>
            <person name="Hernandez J."/>
            <person name="Hines S."/>
            <person name="Holder M."/>
            <person name="Hume J."/>
            <person name="Jhangiani S.N."/>
            <person name="Joshi V."/>
            <person name="Khan Z.M."/>
            <person name="Jackson L."/>
            <person name="Kovar C."/>
            <person name="Kowis A."/>
            <person name="Lee S."/>
            <person name="Lewis L.R."/>
            <person name="Margolis J."/>
            <person name="Morgan M."/>
            <person name="Nazareth L.V."/>
            <person name="Nguyen N."/>
            <person name="Okwuonu G."/>
            <person name="Parker D."/>
            <person name="Richards S."/>
            <person name="Ruiz S.J."/>
            <person name="Santibanez J."/>
            <person name="Savard J."/>
            <person name="Scherer S.E."/>
            <person name="Schneider B."/>
            <person name="Sodergren E."/>
            <person name="Tautz D."/>
            <person name="Vattahil S."/>
            <person name="Villasana D."/>
            <person name="White C.S."/>
            <person name="Wright R."/>
            <person name="Park Y."/>
            <person name="Beeman R.W."/>
            <person name="Lord J."/>
            <person name="Oppert B."/>
            <person name="Lorenzen M."/>
            <person name="Brown S."/>
            <person name="Wang L."/>
            <person name="Savard J."/>
            <person name="Tautz D."/>
            <person name="Richards S."/>
            <person name="Weinstock G."/>
            <person name="Gibbs R.A."/>
            <person name="Liu Y."/>
            <person name="Worley K."/>
            <person name="Weinstock G."/>
            <person name="Elsik C.G."/>
            <person name="Reese J.T."/>
            <person name="Elhaik E."/>
            <person name="Landan G."/>
            <person name="Graur D."/>
            <person name="Arensburger P."/>
            <person name="Atkinson P."/>
            <person name="Beeman R.W."/>
            <person name="Beidler J."/>
            <person name="Brown S.J."/>
            <person name="Demuth J.P."/>
            <person name="Drury D.W."/>
            <person name="Du Y.Z."/>
            <person name="Fujiwara H."/>
            <person name="Lorenzen M."/>
            <person name="Maselli V."/>
            <person name="Osanai M."/>
            <person name="Park Y."/>
            <person name="Robertson H.M."/>
            <person name="Tu Z."/>
            <person name="Wang J.J."/>
            <person name="Wang S."/>
            <person name="Richards S."/>
            <person name="Song H."/>
            <person name="Zhang L."/>
            <person name="Sodergren E."/>
            <person name="Werner D."/>
            <person name="Stanke M."/>
            <person name="Morgenstern B."/>
            <person name="Solovyev V."/>
            <person name="Kosarev P."/>
            <person name="Brown G."/>
            <person name="Chen H.C."/>
            <person name="Ermolaeva O."/>
            <person name="Hlavina W."/>
            <person name="Kapustin Y."/>
            <person name="Kiryutin B."/>
            <person name="Kitts P."/>
            <person name="Maglott D."/>
            <person name="Pruitt K."/>
            <person name="Sapojnikov V."/>
            <person name="Souvorov A."/>
            <person name="Mackey A.J."/>
            <person name="Waterhouse R.M."/>
            <person name="Wyder S."/>
            <person name="Zdobnov E.M."/>
            <person name="Zdobnov E.M."/>
            <person name="Wyder S."/>
            <person name="Kriventseva E.V."/>
            <person name="Kadowaki T."/>
            <person name="Bork P."/>
            <person name="Aranda M."/>
            <person name="Bao R."/>
            <person name="Beermann A."/>
            <person name="Berns N."/>
            <person name="Bolognesi R."/>
            <person name="Bonneton F."/>
            <person name="Bopp D."/>
            <person name="Brown S.J."/>
            <person name="Bucher G."/>
            <person name="Butts T."/>
            <person name="Chaumot A."/>
            <person name="Denell R.E."/>
            <person name="Ferrier D.E."/>
            <person name="Friedrich M."/>
            <person name="Gordon C.M."/>
            <person name="Jindra M."/>
            <person name="Klingler M."/>
            <person name="Lan Q."/>
            <person name="Lattorff H.M."/>
            <person name="Laudet V."/>
            <person name="von Levetsow C."/>
            <person name="Liu Z."/>
            <person name="Lutz R."/>
            <person name="Lynch J.A."/>
            <person name="da Fonseca R.N."/>
            <person name="Posnien N."/>
            <person name="Reuter R."/>
            <person name="Roth S."/>
            <person name="Savard J."/>
            <person name="Schinko J.B."/>
            <person name="Schmitt C."/>
            <person name="Schoppmeier M."/>
            <person name="Schroder R."/>
            <person name="Shippy T.D."/>
            <person name="Simonnet F."/>
            <person name="Marques-Souza H."/>
            <person name="Tautz D."/>
            <person name="Tomoyasu Y."/>
            <person name="Trauner J."/>
            <person name="Van der Zee M."/>
            <person name="Vervoort M."/>
            <person name="Wittkopp N."/>
            <person name="Wimmer E.A."/>
            <person name="Yang X."/>
            <person name="Jones A.K."/>
            <person name="Sattelle D.B."/>
            <person name="Ebert P.R."/>
            <person name="Nelson D."/>
            <person name="Scott J.G."/>
            <person name="Beeman R.W."/>
            <person name="Muthukrishnan S."/>
            <person name="Kramer K.J."/>
            <person name="Arakane Y."/>
            <person name="Beeman R.W."/>
            <person name="Zhu Q."/>
            <person name="Hogenkamp D."/>
            <person name="Dixit R."/>
            <person name="Oppert B."/>
            <person name="Jiang H."/>
            <person name="Zou Z."/>
            <person name="Marshall J."/>
            <person name="Elpidina E."/>
            <person name="Vinokurov K."/>
            <person name="Oppert C."/>
            <person name="Zou Z."/>
            <person name="Evans J."/>
            <person name="Lu Z."/>
            <person name="Zhao P."/>
            <person name="Sumathipala N."/>
            <person name="Altincicek B."/>
            <person name="Vilcinskas A."/>
            <person name="Williams M."/>
            <person name="Hultmark D."/>
            <person name="Hetru C."/>
            <person name="Jiang H."/>
            <person name="Grimmelikhuijzen C.J."/>
            <person name="Hauser F."/>
            <person name="Cazzamali G."/>
            <person name="Williamson M."/>
            <person name="Park Y."/>
            <person name="Li B."/>
            <person name="Tanaka Y."/>
            <person name="Predel R."/>
            <person name="Neupert S."/>
            <person name="Schachtner J."/>
            <person name="Verleyen P."/>
            <person name="Raible F."/>
            <person name="Bork P."/>
            <person name="Friedrich M."/>
            <person name="Walden K.K."/>
            <person name="Robertson H.M."/>
            <person name="Angeli S."/>
            <person name="Foret S."/>
            <person name="Bucher G."/>
            <person name="Schuetz S."/>
            <person name="Maleszka R."/>
            <person name="Wimmer E.A."/>
            <person name="Beeman R.W."/>
            <person name="Lorenzen M."/>
            <person name="Tomoyasu Y."/>
            <person name="Miller S.C."/>
            <person name="Grossmann D."/>
            <person name="Bucher G."/>
        </authorList>
    </citation>
    <scope>NUCLEOTIDE SEQUENCE [LARGE SCALE GENOMIC DNA]</scope>
    <source>
        <strain evidence="2 3">Georgia GA2</strain>
    </source>
</reference>
<dbReference type="InterPro" id="IPR035892">
    <property type="entry name" value="C2_domain_sf"/>
</dbReference>
<evidence type="ECO:0000313" key="3">
    <source>
        <dbReference type="Proteomes" id="UP000007266"/>
    </source>
</evidence>
<evidence type="ECO:0000259" key="1">
    <source>
        <dbReference type="Pfam" id="PF18111"/>
    </source>
</evidence>
<organism evidence="2 3">
    <name type="scientific">Tribolium castaneum</name>
    <name type="common">Red flour beetle</name>
    <dbReference type="NCBI Taxonomy" id="7070"/>
    <lineage>
        <taxon>Eukaryota</taxon>
        <taxon>Metazoa</taxon>
        <taxon>Ecdysozoa</taxon>
        <taxon>Arthropoda</taxon>
        <taxon>Hexapoda</taxon>
        <taxon>Insecta</taxon>
        <taxon>Pterygota</taxon>
        <taxon>Neoptera</taxon>
        <taxon>Endopterygota</taxon>
        <taxon>Coleoptera</taxon>
        <taxon>Polyphaga</taxon>
        <taxon>Cucujiformia</taxon>
        <taxon>Tenebrionidae</taxon>
        <taxon>Tenebrionidae incertae sedis</taxon>
        <taxon>Tribolium</taxon>
    </lineage>
</organism>
<dbReference type="eggNOG" id="ENOG502RDWW">
    <property type="taxonomic scope" value="Eukaryota"/>
</dbReference>
<name>D6WDM1_TRICA</name>
<keyword evidence="3" id="KW-1185">Reference proteome</keyword>
<dbReference type="HOGENOM" id="CLU_614420_0_0_1"/>
<evidence type="ECO:0000313" key="2">
    <source>
        <dbReference type="EMBL" id="EEZ99952.2"/>
    </source>
</evidence>